<reference evidence="1 2" key="1">
    <citation type="submission" date="2017-06" db="EMBL/GenBank/DDBJ databases">
        <authorList>
            <person name="Kim H.J."/>
            <person name="Triplett B.A."/>
        </authorList>
    </citation>
    <scope>NUCLEOTIDE SEQUENCE [LARGE SCALE GENOMIC DNA]</scope>
</reference>
<dbReference type="EMBL" id="MF403008">
    <property type="protein sequence ID" value="AUZ95289.1"/>
    <property type="molecule type" value="Genomic_DNA"/>
</dbReference>
<keyword evidence="2" id="KW-1185">Reference proteome</keyword>
<dbReference type="Proteomes" id="UP000223025">
    <property type="component" value="Segment"/>
</dbReference>
<sequence>MFPPHPYPNKSAYDPLFLDRSNNSMIYIENEPLISLKIRKFYFHPYDPLYHIPTIMSFKIMTA</sequence>
<dbReference type="KEGG" id="vg:40088533"/>
<organism evidence="1 2">
    <name type="scientific">Agrobacterium phage Atu_ph07</name>
    <dbReference type="NCBI Taxonomy" id="2024264"/>
    <lineage>
        <taxon>Viruses</taxon>
        <taxon>Duplodnaviria</taxon>
        <taxon>Heunggongvirae</taxon>
        <taxon>Uroviricota</taxon>
        <taxon>Caudoviricetes</taxon>
        <taxon>Polybotosvirus</taxon>
        <taxon>Polybotosvirus Atuph07</taxon>
    </lineage>
</organism>
<proteinExistence type="predicted"/>
<protein>
    <submittedName>
        <fullName evidence="1">Uncharacterized protein</fullName>
    </submittedName>
</protein>
<dbReference type="GeneID" id="40088533"/>
<dbReference type="RefSeq" id="YP_009612195.1">
    <property type="nucleotide sequence ID" value="NC_042013.1"/>
</dbReference>
<accession>A0A2L0V0H9</accession>
<evidence type="ECO:0000313" key="1">
    <source>
        <dbReference type="EMBL" id="AUZ95289.1"/>
    </source>
</evidence>
<name>A0A2L0V0H9_9CAUD</name>
<evidence type="ECO:0000313" key="2">
    <source>
        <dbReference type="Proteomes" id="UP000223025"/>
    </source>
</evidence>